<dbReference type="AlphaFoldDB" id="A0A9W9YPA1"/>
<comment type="caution">
    <text evidence="3">The sequence shown here is derived from an EMBL/GenBank/DDBJ whole genome shotgun (WGS) entry which is preliminary data.</text>
</comment>
<dbReference type="InterPro" id="IPR008334">
    <property type="entry name" value="5'-Nucleotdase_C"/>
</dbReference>
<dbReference type="OrthoDB" id="10252235at2759"/>
<dbReference type="GO" id="GO:0009166">
    <property type="term" value="P:nucleotide catabolic process"/>
    <property type="evidence" value="ECO:0007669"/>
    <property type="project" value="InterPro"/>
</dbReference>
<evidence type="ECO:0000313" key="4">
    <source>
        <dbReference type="Proteomes" id="UP001163046"/>
    </source>
</evidence>
<evidence type="ECO:0000313" key="3">
    <source>
        <dbReference type="EMBL" id="KAJ7360478.1"/>
    </source>
</evidence>
<proteinExistence type="inferred from homology"/>
<accession>A0A9W9YPA1</accession>
<dbReference type="Gene3D" id="3.90.780.10">
    <property type="entry name" value="5'-Nucleotidase, C-terminal domain"/>
    <property type="match status" value="1"/>
</dbReference>
<dbReference type="PANTHER" id="PTHR11575">
    <property type="entry name" value="5'-NUCLEOTIDASE-RELATED"/>
    <property type="match status" value="1"/>
</dbReference>
<dbReference type="SUPFAM" id="SSF55816">
    <property type="entry name" value="5'-nucleotidase (syn. UDP-sugar hydrolase), C-terminal domain"/>
    <property type="match status" value="1"/>
</dbReference>
<dbReference type="InterPro" id="IPR036907">
    <property type="entry name" value="5'-Nucleotdase_C_sf"/>
</dbReference>
<keyword evidence="4" id="KW-1185">Reference proteome</keyword>
<dbReference type="Proteomes" id="UP001163046">
    <property type="component" value="Unassembled WGS sequence"/>
</dbReference>
<gene>
    <name evidence="3" type="ORF">OS493_015579</name>
</gene>
<dbReference type="EMBL" id="MU827309">
    <property type="protein sequence ID" value="KAJ7360478.1"/>
    <property type="molecule type" value="Genomic_DNA"/>
</dbReference>
<organism evidence="3 4">
    <name type="scientific">Desmophyllum pertusum</name>
    <dbReference type="NCBI Taxonomy" id="174260"/>
    <lineage>
        <taxon>Eukaryota</taxon>
        <taxon>Metazoa</taxon>
        <taxon>Cnidaria</taxon>
        <taxon>Anthozoa</taxon>
        <taxon>Hexacorallia</taxon>
        <taxon>Scleractinia</taxon>
        <taxon>Caryophylliina</taxon>
        <taxon>Caryophylliidae</taxon>
        <taxon>Desmophyllum</taxon>
    </lineage>
</organism>
<name>A0A9W9YPA1_9CNID</name>
<evidence type="ECO:0000259" key="2">
    <source>
        <dbReference type="Pfam" id="PF02872"/>
    </source>
</evidence>
<evidence type="ECO:0000256" key="1">
    <source>
        <dbReference type="ARBA" id="ARBA00006654"/>
    </source>
</evidence>
<sequence length="232" mass="26298">MCFYFICDQILQALENGVSQWPKLEGRFPQVAGMRFSFNPNQDPGFRIQENSVSIDDKPLDKNKKYKVCTKSYLAKGKDGYQVFAKAKVLVDEEDGPILNTIVRNHFRSINIVRGVTKSKSSHRQSLIMRSKECLNSSQDVKENGCNTTPPVNWRHKSSNMIDDGARRSSQDIFLNLEKEHTSISPQVEGRITVVTEADEDINVPISNSEEEIVLQTVQVKQTESQVDSKMV</sequence>
<protein>
    <recommendedName>
        <fullName evidence="2">5'-Nucleotidase C-terminal domain-containing protein</fullName>
    </recommendedName>
</protein>
<comment type="similarity">
    <text evidence="1">Belongs to the 5'-nucleotidase family.</text>
</comment>
<feature type="domain" description="5'-Nucleotidase C-terminal" evidence="2">
    <location>
        <begin position="8"/>
        <end position="85"/>
    </location>
</feature>
<dbReference type="Pfam" id="PF02872">
    <property type="entry name" value="5_nucleotid_C"/>
    <property type="match status" value="1"/>
</dbReference>
<dbReference type="InterPro" id="IPR006179">
    <property type="entry name" value="5_nucleotidase/apyrase"/>
</dbReference>
<reference evidence="3" key="1">
    <citation type="submission" date="2023-01" db="EMBL/GenBank/DDBJ databases">
        <title>Genome assembly of the deep-sea coral Lophelia pertusa.</title>
        <authorList>
            <person name="Herrera S."/>
            <person name="Cordes E."/>
        </authorList>
    </citation>
    <scope>NUCLEOTIDE SEQUENCE</scope>
    <source>
        <strain evidence="3">USNM1676648</strain>
        <tissue evidence="3">Polyp</tissue>
    </source>
</reference>
<dbReference type="GO" id="GO:0016787">
    <property type="term" value="F:hydrolase activity"/>
    <property type="evidence" value="ECO:0007669"/>
    <property type="project" value="InterPro"/>
</dbReference>
<dbReference type="PANTHER" id="PTHR11575:SF48">
    <property type="entry name" value="5'-NUCLEOTIDASE"/>
    <property type="match status" value="1"/>
</dbReference>